<evidence type="ECO:0000313" key="3">
    <source>
        <dbReference type="RefSeq" id="XP_046596409.1"/>
    </source>
</evidence>
<dbReference type="RefSeq" id="XP_046596409.1">
    <property type="nucleotide sequence ID" value="XM_046740453.1"/>
</dbReference>
<feature type="compositionally biased region" description="Acidic residues" evidence="1">
    <location>
        <begin position="70"/>
        <end position="90"/>
    </location>
</feature>
<name>A0ABM3G833_NEOLC</name>
<feature type="region of interest" description="Disordered" evidence="1">
    <location>
        <begin position="36"/>
        <end position="95"/>
    </location>
</feature>
<organism evidence="2 3">
    <name type="scientific">Neodiprion lecontei</name>
    <name type="common">Redheaded pine sawfly</name>
    <dbReference type="NCBI Taxonomy" id="441921"/>
    <lineage>
        <taxon>Eukaryota</taxon>
        <taxon>Metazoa</taxon>
        <taxon>Ecdysozoa</taxon>
        <taxon>Arthropoda</taxon>
        <taxon>Hexapoda</taxon>
        <taxon>Insecta</taxon>
        <taxon>Pterygota</taxon>
        <taxon>Neoptera</taxon>
        <taxon>Endopterygota</taxon>
        <taxon>Hymenoptera</taxon>
        <taxon>Tenthredinoidea</taxon>
        <taxon>Diprionidae</taxon>
        <taxon>Diprioninae</taxon>
        <taxon>Neodiprion</taxon>
    </lineage>
</organism>
<sequence>MERSHRVLDQEKDTNCILKTQLFLFLLEHNTVDCENDLSEESESELTSSSEDEDSADSSAEEIIVNSEDGNCDNELENNDYDQFDPNEEKEENHDINLNSGAQDVDENLYNLENRSNIMLYEGNRITLDEAVFDLLNLYVKHDLTKAALGDALEIQLKLSPENNLMPKTVYRLL</sequence>
<dbReference type="Proteomes" id="UP000829291">
    <property type="component" value="Chromosome 1"/>
</dbReference>
<protein>
    <submittedName>
        <fullName evidence="3">Uncharacterized protein LOC124294583</fullName>
    </submittedName>
</protein>
<evidence type="ECO:0000256" key="1">
    <source>
        <dbReference type="SAM" id="MobiDB-lite"/>
    </source>
</evidence>
<gene>
    <name evidence="3" type="primary">LOC124294583</name>
</gene>
<evidence type="ECO:0000313" key="2">
    <source>
        <dbReference type="Proteomes" id="UP000829291"/>
    </source>
</evidence>
<dbReference type="GeneID" id="124294583"/>
<accession>A0ABM3G833</accession>
<proteinExistence type="predicted"/>
<feature type="compositionally biased region" description="Acidic residues" evidence="1">
    <location>
        <begin position="36"/>
        <end position="60"/>
    </location>
</feature>
<keyword evidence="2" id="KW-1185">Reference proteome</keyword>
<reference evidence="3" key="1">
    <citation type="submission" date="2025-08" db="UniProtKB">
        <authorList>
            <consortium name="RefSeq"/>
        </authorList>
    </citation>
    <scope>IDENTIFICATION</scope>
    <source>
        <tissue evidence="3">Thorax and Abdomen</tissue>
    </source>
</reference>